<comment type="caution">
    <text evidence="2">The sequence shown here is derived from an EMBL/GenBank/DDBJ whole genome shotgun (WGS) entry which is preliminary data.</text>
</comment>
<feature type="transmembrane region" description="Helical" evidence="1">
    <location>
        <begin position="82"/>
        <end position="102"/>
    </location>
</feature>
<dbReference type="Proteomes" id="UP000318509">
    <property type="component" value="Unassembled WGS sequence"/>
</dbReference>
<keyword evidence="1" id="KW-1133">Transmembrane helix</keyword>
<dbReference type="AlphaFoldDB" id="A0A537KAY0"/>
<evidence type="ECO:0000313" key="3">
    <source>
        <dbReference type="Proteomes" id="UP000318509"/>
    </source>
</evidence>
<name>A0A537KAY0_9BACT</name>
<dbReference type="EMBL" id="VBAK01000046">
    <property type="protein sequence ID" value="TMI92920.1"/>
    <property type="molecule type" value="Genomic_DNA"/>
</dbReference>
<feature type="transmembrane region" description="Helical" evidence="1">
    <location>
        <begin position="108"/>
        <end position="126"/>
    </location>
</feature>
<organism evidence="2 3">
    <name type="scientific">Candidatus Segetimicrobium genomatis</name>
    <dbReference type="NCBI Taxonomy" id="2569760"/>
    <lineage>
        <taxon>Bacteria</taxon>
        <taxon>Bacillati</taxon>
        <taxon>Candidatus Sysuimicrobiota</taxon>
        <taxon>Candidatus Sysuimicrobiia</taxon>
        <taxon>Candidatus Sysuimicrobiales</taxon>
        <taxon>Candidatus Segetimicrobiaceae</taxon>
        <taxon>Candidatus Segetimicrobium</taxon>
    </lineage>
</organism>
<keyword evidence="1" id="KW-0472">Membrane</keyword>
<keyword evidence="1" id="KW-0812">Transmembrane</keyword>
<sequence length="175" mass="18740">MVDAWIAMVMGLLIFAGSLLSVEAGISVALIEIVLGVVAGNLLSVHTTPWIDYLAGFGSIVLTFLAGAEVDTGLTNLPIGKLIMASTFITNFGTAAALSIMFIRPTPWIFVFLLASAVIVLIVPYLSSKRRRQGKGGSDDPGKQARSGCPGCYRFLRMLRRTGSITTMCPVRERC</sequence>
<proteinExistence type="predicted"/>
<evidence type="ECO:0000256" key="1">
    <source>
        <dbReference type="SAM" id="Phobius"/>
    </source>
</evidence>
<reference evidence="2 3" key="1">
    <citation type="journal article" date="2019" name="Nat. Microbiol.">
        <title>Mediterranean grassland soil C-N compound turnover is dependent on rainfall and depth, and is mediated by genomically divergent microorganisms.</title>
        <authorList>
            <person name="Diamond S."/>
            <person name="Andeer P.F."/>
            <person name="Li Z."/>
            <person name="Crits-Christoph A."/>
            <person name="Burstein D."/>
            <person name="Anantharaman K."/>
            <person name="Lane K.R."/>
            <person name="Thomas B.C."/>
            <person name="Pan C."/>
            <person name="Northen T.R."/>
            <person name="Banfield J.F."/>
        </authorList>
    </citation>
    <scope>NUCLEOTIDE SEQUENCE [LARGE SCALE GENOMIC DNA]</scope>
    <source>
        <strain evidence="2">NP_3</strain>
    </source>
</reference>
<evidence type="ECO:0008006" key="4">
    <source>
        <dbReference type="Google" id="ProtNLM"/>
    </source>
</evidence>
<protein>
    <recommendedName>
        <fullName evidence="4">Cation/H+ exchanger domain-containing protein</fullName>
    </recommendedName>
</protein>
<feature type="transmembrane region" description="Helical" evidence="1">
    <location>
        <begin position="12"/>
        <end position="38"/>
    </location>
</feature>
<gene>
    <name evidence="2" type="ORF">E6H00_02000</name>
</gene>
<evidence type="ECO:0000313" key="2">
    <source>
        <dbReference type="EMBL" id="TMI92920.1"/>
    </source>
</evidence>
<accession>A0A537KAY0</accession>
<feature type="transmembrane region" description="Helical" evidence="1">
    <location>
        <begin position="50"/>
        <end position="70"/>
    </location>
</feature>